<evidence type="ECO:0000313" key="1">
    <source>
        <dbReference type="EMBL" id="EKE78862.1"/>
    </source>
</evidence>
<dbReference type="STRING" id="1207063.P24_00885"/>
<proteinExistence type="predicted"/>
<name>K2JWA4_9PROT</name>
<keyword evidence="2" id="KW-1185">Reference proteome</keyword>
<dbReference type="eggNOG" id="ENOG5032T1A">
    <property type="taxonomic scope" value="Bacteria"/>
</dbReference>
<evidence type="ECO:0008006" key="3">
    <source>
        <dbReference type="Google" id="ProtNLM"/>
    </source>
</evidence>
<dbReference type="AlphaFoldDB" id="K2JWA4"/>
<reference evidence="1 2" key="1">
    <citation type="journal article" date="2012" name="J. Bacteriol.">
        <title>Genome Sequence of Oceanibaculum indicum Type Strain P24.</title>
        <authorList>
            <person name="Lai Q."/>
            <person name="Shao Z."/>
        </authorList>
    </citation>
    <scope>NUCLEOTIDE SEQUENCE [LARGE SCALE GENOMIC DNA]</scope>
    <source>
        <strain evidence="1 2">P24</strain>
    </source>
</reference>
<dbReference type="RefSeq" id="WP_008942796.1">
    <property type="nucleotide sequence ID" value="NZ_AMRL01000001.1"/>
</dbReference>
<dbReference type="NCBIfam" id="NF047637">
    <property type="entry name" value="lipo_CC0125"/>
    <property type="match status" value="1"/>
</dbReference>
<organism evidence="1 2">
    <name type="scientific">Oceanibaculum indicum P24</name>
    <dbReference type="NCBI Taxonomy" id="1207063"/>
    <lineage>
        <taxon>Bacteria</taxon>
        <taxon>Pseudomonadati</taxon>
        <taxon>Pseudomonadota</taxon>
        <taxon>Alphaproteobacteria</taxon>
        <taxon>Rhodospirillales</taxon>
        <taxon>Oceanibaculaceae</taxon>
        <taxon>Oceanibaculum</taxon>
    </lineage>
</organism>
<dbReference type="Proteomes" id="UP000006746">
    <property type="component" value="Unassembled WGS sequence"/>
</dbReference>
<evidence type="ECO:0000313" key="2">
    <source>
        <dbReference type="Proteomes" id="UP000006746"/>
    </source>
</evidence>
<dbReference type="EMBL" id="AMRL01000001">
    <property type="protein sequence ID" value="EKE78862.1"/>
    <property type="molecule type" value="Genomic_DNA"/>
</dbReference>
<comment type="caution">
    <text evidence="1">The sequence shown here is derived from an EMBL/GenBank/DDBJ whole genome shotgun (WGS) entry which is preliminary data.</text>
</comment>
<accession>K2JWA4</accession>
<protein>
    <recommendedName>
        <fullName evidence="3">Lipoprotein</fullName>
    </recommendedName>
</protein>
<gene>
    <name evidence="1" type="ORF">P24_00885</name>
</gene>
<sequence>MSAGTFLSAAGTKGTVTKLALTKLAMVTGLALLVAACAQPTPYKPRLDSSTGFSEQQIEGNRFRVTFYGNDVTPRETVENYLLYRAAELTLQRDGDHFVLVEKDIERITDYHGNAGWPGGYSVYGSRWPGSYGYGMGWNTNSYAQNRYRAYADILIFKGRTPKDDPKSYDARTVIEQLGPTVRYPQPR</sequence>